<accession>A0A8H5YPA8</accession>
<gene>
    <name evidence="1" type="ORF">FMUND_6447</name>
</gene>
<name>A0A8H5YPA8_9HYPO</name>
<protein>
    <submittedName>
        <fullName evidence="1">Uncharacterized protein</fullName>
    </submittedName>
</protein>
<dbReference type="EMBL" id="JAAOAN010000206">
    <property type="protein sequence ID" value="KAF5716298.1"/>
    <property type="molecule type" value="Genomic_DNA"/>
</dbReference>
<proteinExistence type="predicted"/>
<dbReference type="OrthoDB" id="5080867at2759"/>
<dbReference type="AlphaFoldDB" id="A0A8H5YPA8"/>
<evidence type="ECO:0000313" key="1">
    <source>
        <dbReference type="EMBL" id="KAF5716298.1"/>
    </source>
</evidence>
<dbReference type="Proteomes" id="UP000544331">
    <property type="component" value="Unassembled WGS sequence"/>
</dbReference>
<sequence length="202" mass="21938">MSDSQHAARSIAMQDAVVESVYQVSKPVMFNMINYNSHQVVSELEPVGVLDAEGVLIGVRFQNSIGNDEYVMAPSQIVPNACIYQGTEDGFKRAITTVFSNGDSSHVHCISVPVLDKKFMANLPTGHREIKMQLRVAKRHKNGNENPVKLQEAGEERAVIILPGGSELLSEVVGDTVSIILEQVPAGRSSAEPSGLVRLELN</sequence>
<organism evidence="1 2">
    <name type="scientific">Fusarium mundagurra</name>
    <dbReference type="NCBI Taxonomy" id="1567541"/>
    <lineage>
        <taxon>Eukaryota</taxon>
        <taxon>Fungi</taxon>
        <taxon>Dikarya</taxon>
        <taxon>Ascomycota</taxon>
        <taxon>Pezizomycotina</taxon>
        <taxon>Sordariomycetes</taxon>
        <taxon>Hypocreomycetidae</taxon>
        <taxon>Hypocreales</taxon>
        <taxon>Nectriaceae</taxon>
        <taxon>Fusarium</taxon>
        <taxon>Fusarium fujikuroi species complex</taxon>
    </lineage>
</organism>
<comment type="caution">
    <text evidence="1">The sequence shown here is derived from an EMBL/GenBank/DDBJ whole genome shotgun (WGS) entry which is preliminary data.</text>
</comment>
<reference evidence="1 2" key="1">
    <citation type="submission" date="2020-05" db="EMBL/GenBank/DDBJ databases">
        <title>Identification and distribution of gene clusters putatively required for synthesis of sphingolipid metabolism inhibitors in phylogenetically diverse species of the filamentous fungus Fusarium.</title>
        <authorList>
            <person name="Kim H.-S."/>
            <person name="Busman M."/>
            <person name="Brown D.W."/>
            <person name="Divon H."/>
            <person name="Uhlig S."/>
            <person name="Proctor R.H."/>
        </authorList>
    </citation>
    <scope>NUCLEOTIDE SEQUENCE [LARGE SCALE GENOMIC DNA]</scope>
    <source>
        <strain evidence="1 2">NRRL 66235</strain>
    </source>
</reference>
<evidence type="ECO:0000313" key="2">
    <source>
        <dbReference type="Proteomes" id="UP000544331"/>
    </source>
</evidence>
<keyword evidence="2" id="KW-1185">Reference proteome</keyword>